<evidence type="ECO:0000313" key="3">
    <source>
        <dbReference type="Proteomes" id="UP001431783"/>
    </source>
</evidence>
<dbReference type="GO" id="GO:0000030">
    <property type="term" value="F:mannosyltransferase activity"/>
    <property type="evidence" value="ECO:0007669"/>
    <property type="project" value="TreeGrafter"/>
</dbReference>
<keyword evidence="3" id="KW-1185">Reference proteome</keyword>
<dbReference type="Gene3D" id="1.25.40.10">
    <property type="entry name" value="Tetratricopeptide repeat domain"/>
    <property type="match status" value="1"/>
</dbReference>
<dbReference type="PROSITE" id="PS50005">
    <property type="entry name" value="TPR"/>
    <property type="match status" value="1"/>
</dbReference>
<dbReference type="GO" id="GO:0005789">
    <property type="term" value="C:endoplasmic reticulum membrane"/>
    <property type="evidence" value="ECO:0007669"/>
    <property type="project" value="TreeGrafter"/>
</dbReference>
<reference evidence="2 3" key="1">
    <citation type="submission" date="2023-03" db="EMBL/GenBank/DDBJ databases">
        <title>Genome insight into feeding habits of ladybird beetles.</title>
        <authorList>
            <person name="Li H.-S."/>
            <person name="Huang Y.-H."/>
            <person name="Pang H."/>
        </authorList>
    </citation>
    <scope>NUCLEOTIDE SEQUENCE [LARGE SCALE GENOMIC DNA]</scope>
    <source>
        <strain evidence="2">SYSU_2023b</strain>
        <tissue evidence="2">Whole body</tissue>
    </source>
</reference>
<dbReference type="AlphaFoldDB" id="A0AAW1TUS9"/>
<dbReference type="SMART" id="SM00028">
    <property type="entry name" value="TPR"/>
    <property type="match status" value="3"/>
</dbReference>
<proteinExistence type="predicted"/>
<name>A0AAW1TUS9_9CUCU</name>
<dbReference type="PROSITE" id="PS50293">
    <property type="entry name" value="TPR_REGION"/>
    <property type="match status" value="1"/>
</dbReference>
<sequence length="142" mass="16176">MNESNEFPAIYSLQELSPSRISLQQKNNMRRCEFLASRKRYKEAAIHYEKAAQLRPSDFELAAAAATAMRQAERFDESESWYRRAAEIKPNDARSYTNLGAILHLNGKYSEAASSYRHALKLQPNDATTITNLHKLHSITAT</sequence>
<accession>A0AAW1TUS9</accession>
<gene>
    <name evidence="2" type="ORF">WA026_009875</name>
</gene>
<dbReference type="Pfam" id="PF00515">
    <property type="entry name" value="TPR_1"/>
    <property type="match status" value="1"/>
</dbReference>
<comment type="caution">
    <text evidence="2">The sequence shown here is derived from an EMBL/GenBank/DDBJ whole genome shotgun (WGS) entry which is preliminary data.</text>
</comment>
<dbReference type="Pfam" id="PF13181">
    <property type="entry name" value="TPR_8"/>
    <property type="match status" value="1"/>
</dbReference>
<protein>
    <submittedName>
        <fullName evidence="2">Uncharacterized protein</fullName>
    </submittedName>
</protein>
<feature type="repeat" description="TPR" evidence="1">
    <location>
        <begin position="93"/>
        <end position="126"/>
    </location>
</feature>
<evidence type="ECO:0000313" key="2">
    <source>
        <dbReference type="EMBL" id="KAK9870914.1"/>
    </source>
</evidence>
<dbReference type="InterPro" id="IPR011990">
    <property type="entry name" value="TPR-like_helical_dom_sf"/>
</dbReference>
<dbReference type="Proteomes" id="UP001431783">
    <property type="component" value="Unassembled WGS sequence"/>
</dbReference>
<dbReference type="InterPro" id="IPR052384">
    <property type="entry name" value="TMTC_O-mannosyltransferase"/>
</dbReference>
<organism evidence="2 3">
    <name type="scientific">Henosepilachna vigintioctopunctata</name>
    <dbReference type="NCBI Taxonomy" id="420089"/>
    <lineage>
        <taxon>Eukaryota</taxon>
        <taxon>Metazoa</taxon>
        <taxon>Ecdysozoa</taxon>
        <taxon>Arthropoda</taxon>
        <taxon>Hexapoda</taxon>
        <taxon>Insecta</taxon>
        <taxon>Pterygota</taxon>
        <taxon>Neoptera</taxon>
        <taxon>Endopterygota</taxon>
        <taxon>Coleoptera</taxon>
        <taxon>Polyphaga</taxon>
        <taxon>Cucujiformia</taxon>
        <taxon>Coccinelloidea</taxon>
        <taxon>Coccinellidae</taxon>
        <taxon>Epilachninae</taxon>
        <taxon>Epilachnini</taxon>
        <taxon>Henosepilachna</taxon>
    </lineage>
</organism>
<dbReference type="PANTHER" id="PTHR44216">
    <property type="entry name" value="PROTEIN O-MANNOSYL-TRANSFERASE TMTC2"/>
    <property type="match status" value="1"/>
</dbReference>
<dbReference type="SUPFAM" id="SSF48452">
    <property type="entry name" value="TPR-like"/>
    <property type="match status" value="1"/>
</dbReference>
<keyword evidence="1" id="KW-0802">TPR repeat</keyword>
<dbReference type="EMBL" id="JARQZJ010000004">
    <property type="protein sequence ID" value="KAK9870914.1"/>
    <property type="molecule type" value="Genomic_DNA"/>
</dbReference>
<evidence type="ECO:0000256" key="1">
    <source>
        <dbReference type="PROSITE-ProRule" id="PRU00339"/>
    </source>
</evidence>
<dbReference type="PANTHER" id="PTHR44216:SF3">
    <property type="entry name" value="PROTEIN O-MANNOSYL-TRANSFERASE TMTC2"/>
    <property type="match status" value="1"/>
</dbReference>
<dbReference type="InterPro" id="IPR019734">
    <property type="entry name" value="TPR_rpt"/>
</dbReference>
<dbReference type="GO" id="GO:0035269">
    <property type="term" value="P:protein O-linked glycosylation via mannose"/>
    <property type="evidence" value="ECO:0007669"/>
    <property type="project" value="TreeGrafter"/>
</dbReference>